<dbReference type="GO" id="GO:0005886">
    <property type="term" value="C:plasma membrane"/>
    <property type="evidence" value="ECO:0007669"/>
    <property type="project" value="UniProtKB-SubCell"/>
</dbReference>
<feature type="transmembrane region" description="Helical" evidence="7">
    <location>
        <begin position="320"/>
        <end position="339"/>
    </location>
</feature>
<evidence type="ECO:0000256" key="6">
    <source>
        <dbReference type="ARBA" id="ARBA00023136"/>
    </source>
</evidence>
<feature type="transmembrane region" description="Helical" evidence="7">
    <location>
        <begin position="158"/>
        <end position="177"/>
    </location>
</feature>
<evidence type="ECO:0000313" key="9">
    <source>
        <dbReference type="EMBL" id="QNM07725.1"/>
    </source>
</evidence>
<keyword evidence="4 7" id="KW-0812">Transmembrane</keyword>
<dbReference type="Gene3D" id="1.20.1250.20">
    <property type="entry name" value="MFS general substrate transporter like domains"/>
    <property type="match status" value="1"/>
</dbReference>
<proteinExistence type="predicted"/>
<organism evidence="9 10">
    <name type="scientific">Wansuia hejianensis</name>
    <dbReference type="NCBI Taxonomy" id="2763667"/>
    <lineage>
        <taxon>Bacteria</taxon>
        <taxon>Bacillati</taxon>
        <taxon>Bacillota</taxon>
        <taxon>Clostridia</taxon>
        <taxon>Lachnospirales</taxon>
        <taxon>Lachnospiraceae</taxon>
        <taxon>Wansuia</taxon>
    </lineage>
</organism>
<feature type="transmembrane region" description="Helical" evidence="7">
    <location>
        <begin position="31"/>
        <end position="51"/>
    </location>
</feature>
<feature type="transmembrane region" description="Helical" evidence="7">
    <location>
        <begin position="291"/>
        <end position="308"/>
    </location>
</feature>
<accession>A0A7G9GA93</accession>
<dbReference type="Pfam" id="PF07690">
    <property type="entry name" value="MFS_1"/>
    <property type="match status" value="1"/>
</dbReference>
<comment type="subcellular location">
    <subcellularLocation>
        <location evidence="1">Cell membrane</location>
        <topology evidence="1">Multi-pass membrane protein</topology>
    </subcellularLocation>
</comment>
<feature type="transmembrane region" description="Helical" evidence="7">
    <location>
        <begin position="117"/>
        <end position="137"/>
    </location>
</feature>
<dbReference type="RefSeq" id="WP_249328416.1">
    <property type="nucleotide sequence ID" value="NZ_CP060635.1"/>
</dbReference>
<feature type="domain" description="Major facilitator superfamily (MFS) profile" evidence="8">
    <location>
        <begin position="26"/>
        <end position="408"/>
    </location>
</feature>
<feature type="transmembrane region" description="Helical" evidence="7">
    <location>
        <begin position="222"/>
        <end position="243"/>
    </location>
</feature>
<dbReference type="PANTHER" id="PTHR23517">
    <property type="entry name" value="RESISTANCE PROTEIN MDTM, PUTATIVE-RELATED-RELATED"/>
    <property type="match status" value="1"/>
</dbReference>
<keyword evidence="5 7" id="KW-1133">Transmembrane helix</keyword>
<keyword evidence="10" id="KW-1185">Reference proteome</keyword>
<name>A0A7G9GA93_9FIRM</name>
<dbReference type="PROSITE" id="PS50850">
    <property type="entry name" value="MFS"/>
    <property type="match status" value="1"/>
</dbReference>
<dbReference type="Proteomes" id="UP000515860">
    <property type="component" value="Chromosome"/>
</dbReference>
<evidence type="ECO:0000256" key="2">
    <source>
        <dbReference type="ARBA" id="ARBA00022448"/>
    </source>
</evidence>
<dbReference type="InterPro" id="IPR050171">
    <property type="entry name" value="MFS_Transporters"/>
</dbReference>
<keyword evidence="6 7" id="KW-0472">Membrane</keyword>
<dbReference type="PANTHER" id="PTHR23517:SF2">
    <property type="entry name" value="MULTIDRUG RESISTANCE PROTEIN MDTH"/>
    <property type="match status" value="1"/>
</dbReference>
<keyword evidence="2" id="KW-0813">Transport</keyword>
<evidence type="ECO:0000256" key="5">
    <source>
        <dbReference type="ARBA" id="ARBA00022989"/>
    </source>
</evidence>
<evidence type="ECO:0000256" key="3">
    <source>
        <dbReference type="ARBA" id="ARBA00022475"/>
    </source>
</evidence>
<evidence type="ECO:0000256" key="7">
    <source>
        <dbReference type="SAM" id="Phobius"/>
    </source>
</evidence>
<feature type="transmembrane region" description="Helical" evidence="7">
    <location>
        <begin position="263"/>
        <end position="284"/>
    </location>
</feature>
<keyword evidence="3" id="KW-1003">Cell membrane</keyword>
<dbReference type="InterPro" id="IPR036259">
    <property type="entry name" value="MFS_trans_sf"/>
</dbReference>
<dbReference type="GO" id="GO:0022857">
    <property type="term" value="F:transmembrane transporter activity"/>
    <property type="evidence" value="ECO:0007669"/>
    <property type="project" value="InterPro"/>
</dbReference>
<dbReference type="InterPro" id="IPR020846">
    <property type="entry name" value="MFS_dom"/>
</dbReference>
<dbReference type="AlphaFoldDB" id="A0A7G9GA93"/>
<feature type="transmembrane region" description="Helical" evidence="7">
    <location>
        <begin position="183"/>
        <end position="201"/>
    </location>
</feature>
<evidence type="ECO:0000256" key="1">
    <source>
        <dbReference type="ARBA" id="ARBA00004651"/>
    </source>
</evidence>
<evidence type="ECO:0000259" key="8">
    <source>
        <dbReference type="PROSITE" id="PS50850"/>
    </source>
</evidence>
<protein>
    <submittedName>
        <fullName evidence="9">MFS transporter</fullName>
    </submittedName>
</protein>
<dbReference type="InterPro" id="IPR011701">
    <property type="entry name" value="MFS"/>
</dbReference>
<dbReference type="SUPFAM" id="SSF103473">
    <property type="entry name" value="MFS general substrate transporter"/>
    <property type="match status" value="1"/>
</dbReference>
<dbReference type="EMBL" id="CP060635">
    <property type="protein sequence ID" value="QNM07725.1"/>
    <property type="molecule type" value="Genomic_DNA"/>
</dbReference>
<dbReference type="KEGG" id="whj:H9Q79_12455"/>
<reference evidence="9 10" key="1">
    <citation type="submission" date="2020-08" db="EMBL/GenBank/DDBJ databases">
        <authorList>
            <person name="Liu C."/>
            <person name="Sun Q."/>
        </authorList>
    </citation>
    <scope>NUCLEOTIDE SEQUENCE [LARGE SCALE GENOMIC DNA]</scope>
    <source>
        <strain evidence="9 10">NSJ-29</strain>
    </source>
</reference>
<gene>
    <name evidence="9" type="ORF">H9Q79_12455</name>
</gene>
<evidence type="ECO:0000313" key="10">
    <source>
        <dbReference type="Proteomes" id="UP000515860"/>
    </source>
</evidence>
<feature type="transmembrane region" description="Helical" evidence="7">
    <location>
        <begin position="92"/>
        <end position="111"/>
    </location>
</feature>
<feature type="transmembrane region" description="Helical" evidence="7">
    <location>
        <begin position="351"/>
        <end position="373"/>
    </location>
</feature>
<sequence length="415" mass="43866">MSNENGNTSTQPAGSGANVYKLINWKVMIPVMLFVMFQSAFNSFSSVLAAITEVFPDASKTLVQMILTIPSLISIPMGLLAGVLGSYVYKKYLVLFSLLMELIGGLLPLFIHGSIYSLVISSALIGIGQGLLINVASAVVGENFTGTASGVAMGLKQAASSVGIAILTVATGFLARGTWYNAYYVYLAIIPIFILTMFFLPKGKKDVKLVGKGVGASGLKKVFTRGCVYYSILSFFLAAANFAFYTNVGMSIMFKGLGDAGDIGVATAWNSVITIILGLVFGYVLKLFKRFTMAAAVIIQAGSYLLLANATSLGMVSVGGMIYGLGAGMQMVAACYYILESVEQDAASMAIAVCMFFTSIGVSFSPVVINAIAPIFGPELNGVTGFLAAASLQIIIFVIEIIYCMVFNRNSKIGK</sequence>
<feature type="transmembrane region" description="Helical" evidence="7">
    <location>
        <begin position="385"/>
        <end position="406"/>
    </location>
</feature>
<evidence type="ECO:0000256" key="4">
    <source>
        <dbReference type="ARBA" id="ARBA00022692"/>
    </source>
</evidence>
<feature type="transmembrane region" description="Helical" evidence="7">
    <location>
        <begin position="63"/>
        <end position="85"/>
    </location>
</feature>